<dbReference type="PANTHER" id="PTHR42760">
    <property type="entry name" value="SHORT-CHAIN DEHYDROGENASES/REDUCTASES FAMILY MEMBER"/>
    <property type="match status" value="1"/>
</dbReference>
<sequence>MPVDRFQTLAHSTVGKALFPRVGLPQPPLLRRYEPGQPLLTGPAVVGAAPGGTLLETVTGILKNAGAELADAAAVAETTARGFKGEKIKTGALVFDATGIANSEQLEELWKFFSPLVRSVKGSGRVVVLGTTPELLTDAQAAVAQRGLEGFTRSLGKEIGKGSTVQLVLVAPGAEGRLESTLRFLLSSKSAFVSGQVVRISTTTPGADSLADWAAPLSDQVVVVTGASRGIGEAIARTLARDGAKVIGVDVPPLADDLKKVTDSIGGSSIVLDVTAPDAAAKIARHARDTYGKLDGIVHNAGITRDKKLANMKEDGWKLAVAVNLTAPEQITKALVEDGILGAGGRVVVTSSIAGISGNGGQTNYATSKAGLIGLVNVLAPQLAEKGITINAVAPGFIETAMTAAIPFTIREGGRRLSSMLQGGQPVDVAETESWFLSPASSGVTGNVVRVCGQALIGA</sequence>
<evidence type="ECO:0000256" key="1">
    <source>
        <dbReference type="ARBA" id="ARBA00006484"/>
    </source>
</evidence>
<dbReference type="PROSITE" id="PS00061">
    <property type="entry name" value="ADH_SHORT"/>
    <property type="match status" value="1"/>
</dbReference>
<name>A0ABW8AL55_9ACTN</name>
<feature type="domain" description="Ketoreductase" evidence="2">
    <location>
        <begin position="220"/>
        <end position="396"/>
    </location>
</feature>
<dbReference type="GO" id="GO:0004316">
    <property type="term" value="F:3-oxoacyl-[acyl-carrier-protein] reductase (NADPH) activity"/>
    <property type="evidence" value="ECO:0007669"/>
    <property type="project" value="UniProtKB-EC"/>
</dbReference>
<proteinExistence type="inferred from homology"/>
<evidence type="ECO:0000259" key="2">
    <source>
        <dbReference type="SMART" id="SM00822"/>
    </source>
</evidence>
<dbReference type="EC" id="1.1.1.100" evidence="3"/>
<dbReference type="InterPro" id="IPR020904">
    <property type="entry name" value="Sc_DH/Rdtase_CS"/>
</dbReference>
<dbReference type="RefSeq" id="WP_398278760.1">
    <property type="nucleotide sequence ID" value="NZ_JBITLV010000002.1"/>
</dbReference>
<dbReference type="Proteomes" id="UP001612915">
    <property type="component" value="Unassembled WGS sequence"/>
</dbReference>
<keyword evidence="3" id="KW-0560">Oxidoreductase</keyword>
<dbReference type="PRINTS" id="PR00080">
    <property type="entry name" value="SDRFAMILY"/>
</dbReference>
<dbReference type="PANTHER" id="PTHR42760:SF78">
    <property type="entry name" value="3-OXOACYL-[ACYL-CARRIER-PROTEIN] REDUCTASE [NADH]"/>
    <property type="match status" value="1"/>
</dbReference>
<dbReference type="InterPro" id="IPR057326">
    <property type="entry name" value="KR_dom"/>
</dbReference>
<comment type="caution">
    <text evidence="3">The sequence shown here is derived from an EMBL/GenBank/DDBJ whole genome shotgun (WGS) entry which is preliminary data.</text>
</comment>
<comment type="similarity">
    <text evidence="1">Belongs to the short-chain dehydrogenases/reductases (SDR) family.</text>
</comment>
<accession>A0ABW8AL55</accession>
<gene>
    <name evidence="3" type="ORF">ACIB24_07290</name>
</gene>
<keyword evidence="4" id="KW-1185">Reference proteome</keyword>
<dbReference type="InterPro" id="IPR002347">
    <property type="entry name" value="SDR_fam"/>
</dbReference>
<dbReference type="Pfam" id="PF13561">
    <property type="entry name" value="adh_short_C2"/>
    <property type="match status" value="1"/>
</dbReference>
<dbReference type="SUPFAM" id="SSF51735">
    <property type="entry name" value="NAD(P)-binding Rossmann-fold domains"/>
    <property type="match status" value="1"/>
</dbReference>
<dbReference type="EMBL" id="JBITLV010000002">
    <property type="protein sequence ID" value="MFI7586863.1"/>
    <property type="molecule type" value="Genomic_DNA"/>
</dbReference>
<dbReference type="Gene3D" id="3.40.50.720">
    <property type="entry name" value="NAD(P)-binding Rossmann-like Domain"/>
    <property type="match status" value="2"/>
</dbReference>
<evidence type="ECO:0000313" key="3">
    <source>
        <dbReference type="EMBL" id="MFI7586863.1"/>
    </source>
</evidence>
<organism evidence="3 4">
    <name type="scientific">Spongisporangium articulatum</name>
    <dbReference type="NCBI Taxonomy" id="3362603"/>
    <lineage>
        <taxon>Bacteria</taxon>
        <taxon>Bacillati</taxon>
        <taxon>Actinomycetota</taxon>
        <taxon>Actinomycetes</taxon>
        <taxon>Kineosporiales</taxon>
        <taxon>Kineosporiaceae</taxon>
        <taxon>Spongisporangium</taxon>
    </lineage>
</organism>
<dbReference type="NCBIfam" id="NF006110">
    <property type="entry name" value="PRK08261.1"/>
    <property type="match status" value="1"/>
</dbReference>
<evidence type="ECO:0000313" key="4">
    <source>
        <dbReference type="Proteomes" id="UP001612915"/>
    </source>
</evidence>
<reference evidence="3 4" key="1">
    <citation type="submission" date="2024-10" db="EMBL/GenBank/DDBJ databases">
        <title>The Natural Products Discovery Center: Release of the First 8490 Sequenced Strains for Exploring Actinobacteria Biosynthetic Diversity.</title>
        <authorList>
            <person name="Kalkreuter E."/>
            <person name="Kautsar S.A."/>
            <person name="Yang D."/>
            <person name="Bader C.D."/>
            <person name="Teijaro C.N."/>
            <person name="Fluegel L."/>
            <person name="Davis C.M."/>
            <person name="Simpson J.R."/>
            <person name="Lauterbach L."/>
            <person name="Steele A.D."/>
            <person name="Gui C."/>
            <person name="Meng S."/>
            <person name="Li G."/>
            <person name="Viehrig K."/>
            <person name="Ye F."/>
            <person name="Su P."/>
            <person name="Kiefer A.F."/>
            <person name="Nichols A."/>
            <person name="Cepeda A.J."/>
            <person name="Yan W."/>
            <person name="Fan B."/>
            <person name="Jiang Y."/>
            <person name="Adhikari A."/>
            <person name="Zheng C.-J."/>
            <person name="Schuster L."/>
            <person name="Cowan T.M."/>
            <person name="Smanski M.J."/>
            <person name="Chevrette M.G."/>
            <person name="De Carvalho L.P.S."/>
            <person name="Shen B."/>
        </authorList>
    </citation>
    <scope>NUCLEOTIDE SEQUENCE [LARGE SCALE GENOMIC DNA]</scope>
    <source>
        <strain evidence="3 4">NPDC049639</strain>
    </source>
</reference>
<dbReference type="InterPro" id="IPR036291">
    <property type="entry name" value="NAD(P)-bd_dom_sf"/>
</dbReference>
<protein>
    <submittedName>
        <fullName evidence="3">3-oxoacyl-ACP reductase</fullName>
        <ecNumber evidence="3">1.1.1.100</ecNumber>
    </submittedName>
</protein>
<dbReference type="SMART" id="SM00822">
    <property type="entry name" value="PKS_KR"/>
    <property type="match status" value="1"/>
</dbReference>
<dbReference type="PRINTS" id="PR00081">
    <property type="entry name" value="GDHRDH"/>
</dbReference>